<evidence type="ECO:0000256" key="4">
    <source>
        <dbReference type="ARBA" id="ARBA00022801"/>
    </source>
</evidence>
<accession>A0A1C7LX52</accession>
<comment type="caution">
    <text evidence="9">The sequence shown here is derived from an EMBL/GenBank/DDBJ whole genome shotgun (WGS) entry which is preliminary data.</text>
</comment>
<dbReference type="PANTHER" id="PTHR12318:SF0">
    <property type="entry name" value="ACYL-COENZYME A DIPHOSPHATASE NUDT19"/>
    <property type="match status" value="1"/>
</dbReference>
<feature type="region of interest" description="Disordered" evidence="7">
    <location>
        <begin position="165"/>
        <end position="192"/>
    </location>
</feature>
<dbReference type="GO" id="GO:0016818">
    <property type="term" value="F:hydrolase activity, acting on acid anhydrides, in phosphorus-containing anhydrides"/>
    <property type="evidence" value="ECO:0007669"/>
    <property type="project" value="InterPro"/>
</dbReference>
<evidence type="ECO:0000256" key="6">
    <source>
        <dbReference type="ARBA" id="ARBA00023211"/>
    </source>
</evidence>
<keyword evidence="3" id="KW-0479">Metal-binding</keyword>
<proteinExistence type="predicted"/>
<evidence type="ECO:0000256" key="5">
    <source>
        <dbReference type="ARBA" id="ARBA00022842"/>
    </source>
</evidence>
<evidence type="ECO:0000256" key="1">
    <source>
        <dbReference type="ARBA" id="ARBA00001936"/>
    </source>
</evidence>
<dbReference type="PANTHER" id="PTHR12318">
    <property type="entry name" value="TESTOSTERONE-REGULATED PROTEIN RP2"/>
    <property type="match status" value="1"/>
</dbReference>
<evidence type="ECO:0000256" key="2">
    <source>
        <dbReference type="ARBA" id="ARBA00001946"/>
    </source>
</evidence>
<dbReference type="PROSITE" id="PS51462">
    <property type="entry name" value="NUDIX"/>
    <property type="match status" value="1"/>
</dbReference>
<gene>
    <name evidence="9" type="primary">ndx-7</name>
    <name evidence="9" type="ORF">A0H81_10709</name>
</gene>
<dbReference type="EMBL" id="LUGG01000018">
    <property type="protein sequence ID" value="OBZ69108.1"/>
    <property type="molecule type" value="Genomic_DNA"/>
</dbReference>
<dbReference type="GO" id="GO:0005739">
    <property type="term" value="C:mitochondrion"/>
    <property type="evidence" value="ECO:0007669"/>
    <property type="project" value="TreeGrafter"/>
</dbReference>
<dbReference type="AlphaFoldDB" id="A0A1C7LX52"/>
<dbReference type="OMA" id="KHEHIPK"/>
<dbReference type="GO" id="GO:0046872">
    <property type="term" value="F:metal ion binding"/>
    <property type="evidence" value="ECO:0007669"/>
    <property type="project" value="UniProtKB-KW"/>
</dbReference>
<keyword evidence="4 9" id="KW-0378">Hydrolase</keyword>
<comment type="cofactor">
    <cofactor evidence="1">
        <name>Mn(2+)</name>
        <dbReference type="ChEBI" id="CHEBI:29035"/>
    </cofactor>
</comment>
<evidence type="ECO:0000259" key="8">
    <source>
        <dbReference type="PROSITE" id="PS51462"/>
    </source>
</evidence>
<dbReference type="InterPro" id="IPR000086">
    <property type="entry name" value="NUDIX_hydrolase_dom"/>
</dbReference>
<keyword evidence="5" id="KW-0460">Magnesium</keyword>
<feature type="domain" description="Nudix hydrolase" evidence="8">
    <location>
        <begin position="12"/>
        <end position="149"/>
    </location>
</feature>
<dbReference type="Gene3D" id="3.90.79.10">
    <property type="entry name" value="Nucleoside Triphosphate Pyrophosphohydrolase"/>
    <property type="match status" value="1"/>
</dbReference>
<evidence type="ECO:0000313" key="9">
    <source>
        <dbReference type="EMBL" id="OBZ69108.1"/>
    </source>
</evidence>
<sequence>MASGARKGAASPPRPSASVVIVNAQNEVLLVQRNPKSQSFAGAHVFPGGNYDSTQDNSLQITAIREVFEETGLLLASSTGSNATPSDAQLDEARESIHAQKQLFQDFLSRFHMEADVGSLLPFTQWITPVTVPRRFHTQFYVAFLNSALDGVLIWRQTGTSSDSGWRTRVLPPGHVGRNPGGKQKHRGSRETVRSLSEGLFGRMVINPRALPEVDPEGRTILTYEGDETRGGTKGRLHRCLARFGRGGVVKELTIQRNFDVFTEIEGHLFPAAAGPKL</sequence>
<organism evidence="9 10">
    <name type="scientific">Grifola frondosa</name>
    <name type="common">Maitake</name>
    <name type="synonym">Polyporus frondosus</name>
    <dbReference type="NCBI Taxonomy" id="5627"/>
    <lineage>
        <taxon>Eukaryota</taxon>
        <taxon>Fungi</taxon>
        <taxon>Dikarya</taxon>
        <taxon>Basidiomycota</taxon>
        <taxon>Agaricomycotina</taxon>
        <taxon>Agaricomycetes</taxon>
        <taxon>Polyporales</taxon>
        <taxon>Grifolaceae</taxon>
        <taxon>Grifola</taxon>
    </lineage>
</organism>
<keyword evidence="6" id="KW-0464">Manganese</keyword>
<comment type="cofactor">
    <cofactor evidence="2">
        <name>Mg(2+)</name>
        <dbReference type="ChEBI" id="CHEBI:18420"/>
    </cofactor>
</comment>
<dbReference type="OrthoDB" id="1695362at2759"/>
<reference evidence="9 10" key="1">
    <citation type="submission" date="2016-03" db="EMBL/GenBank/DDBJ databases">
        <title>Whole genome sequencing of Grifola frondosa 9006-11.</title>
        <authorList>
            <person name="Min B."/>
            <person name="Park H."/>
            <person name="Kim J.-G."/>
            <person name="Cho H."/>
            <person name="Oh Y.-L."/>
            <person name="Kong W.-S."/>
            <person name="Choi I.-G."/>
        </authorList>
    </citation>
    <scope>NUCLEOTIDE SEQUENCE [LARGE SCALE GENOMIC DNA]</scope>
    <source>
        <strain evidence="9 10">9006-11</strain>
    </source>
</reference>
<evidence type="ECO:0000256" key="7">
    <source>
        <dbReference type="SAM" id="MobiDB-lite"/>
    </source>
</evidence>
<name>A0A1C7LX52_GRIFR</name>
<dbReference type="InterPro" id="IPR015797">
    <property type="entry name" value="NUDIX_hydrolase-like_dom_sf"/>
</dbReference>
<dbReference type="SUPFAM" id="SSF55811">
    <property type="entry name" value="Nudix"/>
    <property type="match status" value="1"/>
</dbReference>
<evidence type="ECO:0000256" key="3">
    <source>
        <dbReference type="ARBA" id="ARBA00022723"/>
    </source>
</evidence>
<evidence type="ECO:0000313" key="10">
    <source>
        <dbReference type="Proteomes" id="UP000092993"/>
    </source>
</evidence>
<protein>
    <submittedName>
        <fullName evidence="9">Putative nudix hydrolase 7</fullName>
    </submittedName>
</protein>
<dbReference type="Pfam" id="PF00293">
    <property type="entry name" value="NUDIX"/>
    <property type="match status" value="1"/>
</dbReference>
<keyword evidence="10" id="KW-1185">Reference proteome</keyword>
<dbReference type="InterPro" id="IPR039121">
    <property type="entry name" value="NUDT19"/>
</dbReference>
<dbReference type="STRING" id="5627.A0A1C7LX52"/>
<dbReference type="Proteomes" id="UP000092993">
    <property type="component" value="Unassembled WGS sequence"/>
</dbReference>